<keyword evidence="6" id="KW-1185">Reference proteome</keyword>
<keyword evidence="2 5" id="KW-0808">Transferase</keyword>
<evidence type="ECO:0000256" key="1">
    <source>
        <dbReference type="ARBA" id="ARBA00022603"/>
    </source>
</evidence>
<keyword evidence="3" id="KW-0949">S-adenosyl-L-methionine</keyword>
<reference evidence="5 6" key="1">
    <citation type="submission" date="2019-08" db="EMBL/GenBank/DDBJ databases">
        <authorList>
            <person name="Peeters C."/>
        </authorList>
    </citation>
    <scope>NUCLEOTIDE SEQUENCE [LARGE SCALE GENOMIC DNA]</scope>
    <source>
        <strain evidence="5 6">LMG 31116</strain>
    </source>
</reference>
<organism evidence="5 6">
    <name type="scientific">Pandoraea morbifera</name>
    <dbReference type="NCBI Taxonomy" id="2508300"/>
    <lineage>
        <taxon>Bacteria</taxon>
        <taxon>Pseudomonadati</taxon>
        <taxon>Pseudomonadota</taxon>
        <taxon>Betaproteobacteria</taxon>
        <taxon>Burkholderiales</taxon>
        <taxon>Burkholderiaceae</taxon>
        <taxon>Pandoraea</taxon>
    </lineage>
</organism>
<dbReference type="CDD" id="cd02440">
    <property type="entry name" value="AdoMet_MTases"/>
    <property type="match status" value="1"/>
</dbReference>
<dbReference type="InterPro" id="IPR041698">
    <property type="entry name" value="Methyltransf_25"/>
</dbReference>
<dbReference type="RefSeq" id="WP_150565715.1">
    <property type="nucleotide sequence ID" value="NZ_CABPSD010000002.1"/>
</dbReference>
<dbReference type="Pfam" id="PF13649">
    <property type="entry name" value="Methyltransf_25"/>
    <property type="match status" value="1"/>
</dbReference>
<evidence type="ECO:0000313" key="6">
    <source>
        <dbReference type="Proteomes" id="UP000368474"/>
    </source>
</evidence>
<dbReference type="PANTHER" id="PTHR43464:SF19">
    <property type="entry name" value="UBIQUINONE BIOSYNTHESIS O-METHYLTRANSFERASE, MITOCHONDRIAL"/>
    <property type="match status" value="1"/>
</dbReference>
<sequence length="284" mass="30143">MTASANHDQAELWNGRSGSVWVDERVALDRMFAPLASFLVEKASHVAKGLPSGCVLDVGCGTGGTTLALADMLGERWQVTGVDISAPMIAEARSRAAHARKSVAFLRADAQTHALPGAQFDLVVSRLGVMFFDDPVAAFANLLTSARRGASLHALAWRSPAENPFMTVAERAAAPMLDAMPARVPGAPGQFGFADAARVERILGDAGWRDVVLSPVQFDCALALADLRTYASRLGPVGLALTRLATHERERVIDKVVDAFAPFVSGNDVRFAAACWHLSARAPA</sequence>
<proteinExistence type="predicted"/>
<dbReference type="Proteomes" id="UP000368474">
    <property type="component" value="Unassembled WGS sequence"/>
</dbReference>
<evidence type="ECO:0000259" key="4">
    <source>
        <dbReference type="Pfam" id="PF13649"/>
    </source>
</evidence>
<evidence type="ECO:0000313" key="5">
    <source>
        <dbReference type="EMBL" id="VVD78383.1"/>
    </source>
</evidence>
<dbReference type="GO" id="GO:0032259">
    <property type="term" value="P:methylation"/>
    <property type="evidence" value="ECO:0007669"/>
    <property type="project" value="UniProtKB-KW"/>
</dbReference>
<dbReference type="SUPFAM" id="SSF53335">
    <property type="entry name" value="S-adenosyl-L-methionine-dependent methyltransferases"/>
    <property type="match status" value="1"/>
</dbReference>
<keyword evidence="1 5" id="KW-0489">Methyltransferase</keyword>
<gene>
    <name evidence="5" type="ORF">PMO31116_00965</name>
</gene>
<dbReference type="GO" id="GO:0008168">
    <property type="term" value="F:methyltransferase activity"/>
    <property type="evidence" value="ECO:0007669"/>
    <property type="project" value="UniProtKB-KW"/>
</dbReference>
<feature type="domain" description="Methyltransferase" evidence="4">
    <location>
        <begin position="55"/>
        <end position="144"/>
    </location>
</feature>
<evidence type="ECO:0000256" key="2">
    <source>
        <dbReference type="ARBA" id="ARBA00022679"/>
    </source>
</evidence>
<dbReference type="AlphaFoldDB" id="A0A5E4SUB8"/>
<name>A0A5E4SUB8_9BURK</name>
<dbReference type="EMBL" id="CABPSD010000002">
    <property type="protein sequence ID" value="VVD78383.1"/>
    <property type="molecule type" value="Genomic_DNA"/>
</dbReference>
<protein>
    <submittedName>
        <fullName evidence="5">SAM-dependent methyltransferase</fullName>
    </submittedName>
</protein>
<accession>A0A5E4SUB8</accession>
<evidence type="ECO:0000256" key="3">
    <source>
        <dbReference type="ARBA" id="ARBA00022691"/>
    </source>
</evidence>
<dbReference type="Gene3D" id="3.40.50.150">
    <property type="entry name" value="Vaccinia Virus protein VP39"/>
    <property type="match status" value="1"/>
</dbReference>
<dbReference type="InterPro" id="IPR029063">
    <property type="entry name" value="SAM-dependent_MTases_sf"/>
</dbReference>
<dbReference type="PANTHER" id="PTHR43464">
    <property type="entry name" value="METHYLTRANSFERASE"/>
    <property type="match status" value="1"/>
</dbReference>